<proteinExistence type="predicted"/>
<dbReference type="Proteomes" id="UP000271624">
    <property type="component" value="Unassembled WGS sequence"/>
</dbReference>
<evidence type="ECO:0000259" key="1">
    <source>
        <dbReference type="Pfam" id="PF00535"/>
    </source>
</evidence>
<reference evidence="2" key="2">
    <citation type="journal article" date="2019" name="Genome Biol. Evol.">
        <title>Day and night: Metabolic profiles and evolutionary relationships of six axenic non-marine cyanobacteria.</title>
        <authorList>
            <person name="Will S.E."/>
            <person name="Henke P."/>
            <person name="Boedeker C."/>
            <person name="Huang S."/>
            <person name="Brinkmann H."/>
            <person name="Rohde M."/>
            <person name="Jarek M."/>
            <person name="Friedl T."/>
            <person name="Seufert S."/>
            <person name="Schumacher M."/>
            <person name="Overmann J."/>
            <person name="Neumann-Schaal M."/>
            <person name="Petersen J."/>
        </authorList>
    </citation>
    <scope>NUCLEOTIDE SEQUENCE [LARGE SCALE GENOMIC DNA]</scope>
    <source>
        <strain evidence="2">PCC 7102</strain>
    </source>
</reference>
<feature type="domain" description="Glycosyltransferase 2-like" evidence="1">
    <location>
        <begin position="6"/>
        <end position="133"/>
    </location>
</feature>
<name>A0A3S1CW22_9CYAN</name>
<dbReference type="InterPro" id="IPR001173">
    <property type="entry name" value="Glyco_trans_2-like"/>
</dbReference>
<organism evidence="2 3">
    <name type="scientific">Dulcicalothrix desertica PCC 7102</name>
    <dbReference type="NCBI Taxonomy" id="232991"/>
    <lineage>
        <taxon>Bacteria</taxon>
        <taxon>Bacillati</taxon>
        <taxon>Cyanobacteriota</taxon>
        <taxon>Cyanophyceae</taxon>
        <taxon>Nostocales</taxon>
        <taxon>Calotrichaceae</taxon>
        <taxon>Dulcicalothrix</taxon>
    </lineage>
</organism>
<evidence type="ECO:0000313" key="3">
    <source>
        <dbReference type="Proteomes" id="UP000271624"/>
    </source>
</evidence>
<dbReference type="PANTHER" id="PTHR22916:SF3">
    <property type="entry name" value="UDP-GLCNAC:BETAGAL BETA-1,3-N-ACETYLGLUCOSAMINYLTRANSFERASE-LIKE PROTEIN 1"/>
    <property type="match status" value="1"/>
</dbReference>
<dbReference type="Pfam" id="PF00535">
    <property type="entry name" value="Glycos_transf_2"/>
    <property type="match status" value="1"/>
</dbReference>
<dbReference type="EMBL" id="RSCL01000026">
    <property type="protein sequence ID" value="RUS99286.1"/>
    <property type="molecule type" value="Genomic_DNA"/>
</dbReference>
<dbReference type="OrthoDB" id="468448at2"/>
<dbReference type="SUPFAM" id="SSF53448">
    <property type="entry name" value="Nucleotide-diphospho-sugar transferases"/>
    <property type="match status" value="1"/>
</dbReference>
<dbReference type="RefSeq" id="WP_127085809.1">
    <property type="nucleotide sequence ID" value="NZ_RSCL01000026.1"/>
</dbReference>
<keyword evidence="3" id="KW-1185">Reference proteome</keyword>
<dbReference type="Gene3D" id="3.90.550.10">
    <property type="entry name" value="Spore Coat Polysaccharide Biosynthesis Protein SpsA, Chain A"/>
    <property type="match status" value="1"/>
</dbReference>
<reference evidence="2" key="1">
    <citation type="submission" date="2018-12" db="EMBL/GenBank/DDBJ databases">
        <authorList>
            <person name="Will S."/>
            <person name="Neumann-Schaal M."/>
            <person name="Henke P."/>
        </authorList>
    </citation>
    <scope>NUCLEOTIDE SEQUENCE</scope>
    <source>
        <strain evidence="2">PCC 7102</strain>
    </source>
</reference>
<accession>A0A3S1CW22</accession>
<dbReference type="AlphaFoldDB" id="A0A3S1CW22"/>
<dbReference type="GO" id="GO:0016758">
    <property type="term" value="F:hexosyltransferase activity"/>
    <property type="evidence" value="ECO:0007669"/>
    <property type="project" value="UniProtKB-ARBA"/>
</dbReference>
<sequence>MTVDFTVAIPTYNGACRLPEVLEKLQIQTGVEHLSWEIIIVDNNSSDGTAKLVQEYQENWRHPAQLRYCLECEQGAAYARQRAIIEAEGEIVGFLDDDNLPYETWILEAYKFIQEYPLAGAIASQIHGDFEVEPPENLKSLLFYLAITERGDKPHVFEPRRKGFPPSAGLVVRRDAWKDNVPAKLFLVGRVGGSMIGSEDAEALFYIHAAGWEIWYNPAMEVDHVIPAWRLERNYLVNLMRGVGLARFYLRMLLLNAWQRPFAFFVYVLNDSRKLLVYFIRNYKVIESDILVACEMERLLGTFISPFYLFRNIILGLIPPTPLNKGGLR</sequence>
<dbReference type="CDD" id="cd00761">
    <property type="entry name" value="Glyco_tranf_GTA_type"/>
    <property type="match status" value="1"/>
</dbReference>
<dbReference type="InterPro" id="IPR029044">
    <property type="entry name" value="Nucleotide-diphossugar_trans"/>
</dbReference>
<comment type="caution">
    <text evidence="2">The sequence shown here is derived from an EMBL/GenBank/DDBJ whole genome shotgun (WGS) entry which is preliminary data.</text>
</comment>
<dbReference type="NCBIfam" id="NF038302">
    <property type="entry name" value="EPS_HpsE"/>
    <property type="match status" value="1"/>
</dbReference>
<protein>
    <recommendedName>
        <fullName evidence="1">Glycosyltransferase 2-like domain-containing protein</fullName>
    </recommendedName>
</protein>
<dbReference type="PANTHER" id="PTHR22916">
    <property type="entry name" value="GLYCOSYLTRANSFERASE"/>
    <property type="match status" value="1"/>
</dbReference>
<evidence type="ECO:0000313" key="2">
    <source>
        <dbReference type="EMBL" id="RUS99286.1"/>
    </source>
</evidence>
<gene>
    <name evidence="2" type="ORF">DSM106972_077280</name>
</gene>